<feature type="chain" id="PRO_5004551458" description="Glycopeptide" evidence="1">
    <location>
        <begin position="22"/>
        <end position="154"/>
    </location>
</feature>
<organism evidence="2 3">
    <name type="scientific">Fomitopsis schrenkii</name>
    <name type="common">Brown rot fungus</name>
    <dbReference type="NCBI Taxonomy" id="2126942"/>
    <lineage>
        <taxon>Eukaryota</taxon>
        <taxon>Fungi</taxon>
        <taxon>Dikarya</taxon>
        <taxon>Basidiomycota</taxon>
        <taxon>Agaricomycotina</taxon>
        <taxon>Agaricomycetes</taxon>
        <taxon>Polyporales</taxon>
        <taxon>Fomitopsis</taxon>
    </lineage>
</organism>
<dbReference type="AlphaFoldDB" id="S8FIL5"/>
<evidence type="ECO:0000313" key="2">
    <source>
        <dbReference type="EMBL" id="EPT01256.1"/>
    </source>
</evidence>
<protein>
    <recommendedName>
        <fullName evidence="4">Glycopeptide</fullName>
    </recommendedName>
</protein>
<dbReference type="HOGENOM" id="CLU_118873_0_0_1"/>
<evidence type="ECO:0000256" key="1">
    <source>
        <dbReference type="SAM" id="SignalP"/>
    </source>
</evidence>
<keyword evidence="1" id="KW-0732">Signal</keyword>
<feature type="signal peptide" evidence="1">
    <location>
        <begin position="1"/>
        <end position="21"/>
    </location>
</feature>
<evidence type="ECO:0000313" key="3">
    <source>
        <dbReference type="Proteomes" id="UP000015241"/>
    </source>
</evidence>
<dbReference type="InterPro" id="IPR037176">
    <property type="entry name" value="Osmotin/thaumatin-like_sf"/>
</dbReference>
<reference evidence="2 3" key="1">
    <citation type="journal article" date="2012" name="Science">
        <title>The Paleozoic origin of enzymatic lignin decomposition reconstructed from 31 fungal genomes.</title>
        <authorList>
            <person name="Floudas D."/>
            <person name="Binder M."/>
            <person name="Riley R."/>
            <person name="Barry K."/>
            <person name="Blanchette R.A."/>
            <person name="Henrissat B."/>
            <person name="Martinez A.T."/>
            <person name="Otillar R."/>
            <person name="Spatafora J.W."/>
            <person name="Yadav J.S."/>
            <person name="Aerts A."/>
            <person name="Benoit I."/>
            <person name="Boyd A."/>
            <person name="Carlson A."/>
            <person name="Copeland A."/>
            <person name="Coutinho P.M."/>
            <person name="de Vries R.P."/>
            <person name="Ferreira P."/>
            <person name="Findley K."/>
            <person name="Foster B."/>
            <person name="Gaskell J."/>
            <person name="Glotzer D."/>
            <person name="Gorecki P."/>
            <person name="Heitman J."/>
            <person name="Hesse C."/>
            <person name="Hori C."/>
            <person name="Igarashi K."/>
            <person name="Jurgens J.A."/>
            <person name="Kallen N."/>
            <person name="Kersten P."/>
            <person name="Kohler A."/>
            <person name="Kuees U."/>
            <person name="Kumar T.K.A."/>
            <person name="Kuo A."/>
            <person name="LaButti K."/>
            <person name="Larrondo L.F."/>
            <person name="Lindquist E."/>
            <person name="Ling A."/>
            <person name="Lombard V."/>
            <person name="Lucas S."/>
            <person name="Lundell T."/>
            <person name="Martin R."/>
            <person name="McLaughlin D.J."/>
            <person name="Morgenstern I."/>
            <person name="Morin E."/>
            <person name="Murat C."/>
            <person name="Nagy L.G."/>
            <person name="Nolan M."/>
            <person name="Ohm R.A."/>
            <person name="Patyshakuliyeva A."/>
            <person name="Rokas A."/>
            <person name="Ruiz-Duenas F.J."/>
            <person name="Sabat G."/>
            <person name="Salamov A."/>
            <person name="Samejima M."/>
            <person name="Schmutz J."/>
            <person name="Slot J.C."/>
            <person name="St John F."/>
            <person name="Stenlid J."/>
            <person name="Sun H."/>
            <person name="Sun S."/>
            <person name="Syed K."/>
            <person name="Tsang A."/>
            <person name="Wiebenga A."/>
            <person name="Young D."/>
            <person name="Pisabarro A."/>
            <person name="Eastwood D.C."/>
            <person name="Martin F."/>
            <person name="Cullen D."/>
            <person name="Grigoriev I.V."/>
            <person name="Hibbett D.S."/>
        </authorList>
    </citation>
    <scope>NUCLEOTIDE SEQUENCE</scope>
    <source>
        <strain evidence="3">FP-58527</strain>
    </source>
</reference>
<dbReference type="InParanoid" id="S8FIL5"/>
<dbReference type="STRING" id="743788.S8FIL5"/>
<gene>
    <name evidence="2" type="ORF">FOMPIDRAFT_1048972</name>
</gene>
<dbReference type="SUPFAM" id="SSF49870">
    <property type="entry name" value="Osmotin, thaumatin-like protein"/>
    <property type="match status" value="1"/>
</dbReference>
<dbReference type="Proteomes" id="UP000015241">
    <property type="component" value="Unassembled WGS sequence"/>
</dbReference>
<proteinExistence type="predicted"/>
<dbReference type="EMBL" id="KE504143">
    <property type="protein sequence ID" value="EPT01256.1"/>
    <property type="molecule type" value="Genomic_DNA"/>
</dbReference>
<sequence>MFSKLVIAFVAAAYATVQANAESHTVTFTNHCGKGTPTLKSQNGQTLSTGGAYTSDGAALGLIAYLQTGQCGNNGEGCTLVEVTLENGKSAADISLIPPHAFSVASGFNFNACDNAGTDCTDANCPKAYRHPNDNFAVVGCGADNVNIDIKFCD</sequence>
<name>S8FIL5_FOMSC</name>
<dbReference type="eggNOG" id="ENOG502SPZC">
    <property type="taxonomic scope" value="Eukaryota"/>
</dbReference>
<accession>S8FIL5</accession>
<dbReference type="OrthoDB" id="3342934at2759"/>
<keyword evidence="3" id="KW-1185">Reference proteome</keyword>
<evidence type="ECO:0008006" key="4">
    <source>
        <dbReference type="Google" id="ProtNLM"/>
    </source>
</evidence>